<gene>
    <name evidence="1" type="ORF">IZO911_LOCUS44244</name>
    <name evidence="2" type="ORF">KXQ929_LOCUS37935</name>
</gene>
<evidence type="ECO:0000313" key="3">
    <source>
        <dbReference type="Proteomes" id="UP000663860"/>
    </source>
</evidence>
<evidence type="ECO:0000313" key="1">
    <source>
        <dbReference type="EMBL" id="CAF1486167.1"/>
    </source>
</evidence>
<comment type="caution">
    <text evidence="1">The sequence shown here is derived from an EMBL/GenBank/DDBJ whole genome shotgun (WGS) entry which is preliminary data.</text>
</comment>
<protein>
    <submittedName>
        <fullName evidence="1">Uncharacterized protein</fullName>
    </submittedName>
</protein>
<dbReference type="AlphaFoldDB" id="A0A815S5W9"/>
<dbReference type="EMBL" id="CAJOBB010006516">
    <property type="protein sequence ID" value="CAF4163147.1"/>
    <property type="molecule type" value="Genomic_DNA"/>
</dbReference>
<accession>A0A815S5W9</accession>
<dbReference type="Proteomes" id="UP000663868">
    <property type="component" value="Unassembled WGS sequence"/>
</dbReference>
<reference evidence="1" key="1">
    <citation type="submission" date="2021-02" db="EMBL/GenBank/DDBJ databases">
        <authorList>
            <person name="Nowell W R."/>
        </authorList>
    </citation>
    <scope>NUCLEOTIDE SEQUENCE</scope>
</reference>
<dbReference type="Proteomes" id="UP000663860">
    <property type="component" value="Unassembled WGS sequence"/>
</dbReference>
<name>A0A815S5W9_9BILA</name>
<proteinExistence type="predicted"/>
<dbReference type="EMBL" id="CAJNOE010002552">
    <property type="protein sequence ID" value="CAF1486167.1"/>
    <property type="molecule type" value="Genomic_DNA"/>
</dbReference>
<evidence type="ECO:0000313" key="2">
    <source>
        <dbReference type="EMBL" id="CAF4163147.1"/>
    </source>
</evidence>
<organism evidence="1 3">
    <name type="scientific">Adineta steineri</name>
    <dbReference type="NCBI Taxonomy" id="433720"/>
    <lineage>
        <taxon>Eukaryota</taxon>
        <taxon>Metazoa</taxon>
        <taxon>Spiralia</taxon>
        <taxon>Gnathifera</taxon>
        <taxon>Rotifera</taxon>
        <taxon>Eurotatoria</taxon>
        <taxon>Bdelloidea</taxon>
        <taxon>Adinetida</taxon>
        <taxon>Adinetidae</taxon>
        <taxon>Adineta</taxon>
    </lineage>
</organism>
<sequence>MEIDSNCLFADVGGCAGTSTPCLYLCKAPSTTEDSSYLHGCKTKIESLLLRYGKLDILPCNVEEFHVCSNHLKSIHPSVFKNCCLCKPFGRSKCSKSGLRTITKLYAFAAWKRNAIRLSFGRMMCAQCRNDLEKNFITDKTKEECGDLFQWLYDVNLTHTPSVSSSDPHDALSQSFNHLVVKEKQEHLKKFLQEINHDEPVPTTTSFVQLQPSSKKHFLRKATKVLKSVLGIMTPNDDIDDVWDTNIEHCKSLSTNHSLDKNSHLILTSFAEAYNNASHWTVRQQILSIMAKDVRFSTLLMYIPGLTRHRYNKARRHSGFVGKGAVVDDTRIPTIRYEDYQLEHFIEFIVSPHICSDLPFGEKQLHLSTGETLLIPMTIRNLAPQRIINQYYKYCEEYYGNTFRPLGQSTLFSILNECAASTRRSLQGLDSFSAEGSTAFDCLISIVEGLSTLGKYFKFNFLKFRFIYPLVYSNNPWK</sequence>